<evidence type="ECO:0000313" key="2">
    <source>
        <dbReference type="Proteomes" id="UP000824219"/>
    </source>
</evidence>
<evidence type="ECO:0000313" key="1">
    <source>
        <dbReference type="EMBL" id="KAG7321772.1"/>
    </source>
</evidence>
<sequence length="73" mass="8263">MLPHHTGSHVGSDPGLDLEIRFSRAPKNKRKRKVNSEIILCGYGGSAKKVTESWHQILSFKPLLIYQPEHVVE</sequence>
<dbReference type="EMBL" id="JAHKSW010000017">
    <property type="protein sequence ID" value="KAG7321772.1"/>
    <property type="molecule type" value="Genomic_DNA"/>
</dbReference>
<accession>A0A9D3SF00</accession>
<dbReference type="AlphaFoldDB" id="A0A9D3SF00"/>
<organism evidence="1 2">
    <name type="scientific">Hemibagrus wyckioides</name>
    <dbReference type="NCBI Taxonomy" id="337641"/>
    <lineage>
        <taxon>Eukaryota</taxon>
        <taxon>Metazoa</taxon>
        <taxon>Chordata</taxon>
        <taxon>Craniata</taxon>
        <taxon>Vertebrata</taxon>
        <taxon>Euteleostomi</taxon>
        <taxon>Actinopterygii</taxon>
        <taxon>Neopterygii</taxon>
        <taxon>Teleostei</taxon>
        <taxon>Ostariophysi</taxon>
        <taxon>Siluriformes</taxon>
        <taxon>Bagridae</taxon>
        <taxon>Hemibagrus</taxon>
    </lineage>
</organism>
<comment type="caution">
    <text evidence="1">The sequence shown here is derived from an EMBL/GenBank/DDBJ whole genome shotgun (WGS) entry which is preliminary data.</text>
</comment>
<reference evidence="1 2" key="1">
    <citation type="submission" date="2021-06" db="EMBL/GenBank/DDBJ databases">
        <title>Chromosome-level genome assembly of the red-tail catfish (Hemibagrus wyckioides).</title>
        <authorList>
            <person name="Shao F."/>
        </authorList>
    </citation>
    <scope>NUCLEOTIDE SEQUENCE [LARGE SCALE GENOMIC DNA]</scope>
    <source>
        <strain evidence="1">EC202008001</strain>
        <tissue evidence="1">Blood</tissue>
    </source>
</reference>
<keyword evidence="2" id="KW-1185">Reference proteome</keyword>
<protein>
    <submittedName>
        <fullName evidence="1">Uncharacterized protein</fullName>
    </submittedName>
</protein>
<dbReference type="Proteomes" id="UP000824219">
    <property type="component" value="Linkage Group LG17"/>
</dbReference>
<gene>
    <name evidence="1" type="ORF">KOW79_014630</name>
</gene>
<name>A0A9D3SF00_9TELE</name>
<proteinExistence type="predicted"/>